<organism evidence="1 2">
    <name type="scientific">Chaetomium tenue</name>
    <dbReference type="NCBI Taxonomy" id="1854479"/>
    <lineage>
        <taxon>Eukaryota</taxon>
        <taxon>Fungi</taxon>
        <taxon>Dikarya</taxon>
        <taxon>Ascomycota</taxon>
        <taxon>Pezizomycotina</taxon>
        <taxon>Sordariomycetes</taxon>
        <taxon>Sordariomycetidae</taxon>
        <taxon>Sordariales</taxon>
        <taxon>Chaetomiaceae</taxon>
        <taxon>Chaetomium</taxon>
    </lineage>
</organism>
<comment type="caution">
    <text evidence="1">The sequence shown here is derived from an EMBL/GenBank/DDBJ whole genome shotgun (WGS) entry which is preliminary data.</text>
</comment>
<proteinExistence type="predicted"/>
<name>A0ACB7PRR7_9PEZI</name>
<evidence type="ECO:0000313" key="1">
    <source>
        <dbReference type="EMBL" id="KAH6651185.1"/>
    </source>
</evidence>
<protein>
    <submittedName>
        <fullName evidence="1">Uncharacterized protein</fullName>
    </submittedName>
</protein>
<dbReference type="EMBL" id="JAGIZQ010000001">
    <property type="protein sequence ID" value="KAH6651185.1"/>
    <property type="molecule type" value="Genomic_DNA"/>
</dbReference>
<evidence type="ECO:0000313" key="2">
    <source>
        <dbReference type="Proteomes" id="UP000724584"/>
    </source>
</evidence>
<accession>A0ACB7PRR7</accession>
<gene>
    <name evidence="1" type="ORF">F5144DRAFT_79494</name>
</gene>
<keyword evidence="2" id="KW-1185">Reference proteome</keyword>
<sequence length="206" mass="21938">MAYHPCLGVCLRRPVPFLQKVVKQNKADHTAQYNTPHGCRADIPALVLCPWRRCGFVTGVALRSGWSRFLVGEGKPIEPVKRAAWLVGLGSASWRARRAALGPSLALGRALLRRGAVAALQILRHISASFSACSPLTNSIICNATSNGGRHEASTVSPAFVGLARPKSGSQRRTQQTPTSVPVPVPVPSPASVSVPDKLNRLPLAC</sequence>
<dbReference type="Proteomes" id="UP000724584">
    <property type="component" value="Unassembled WGS sequence"/>
</dbReference>
<reference evidence="1 2" key="1">
    <citation type="journal article" date="2021" name="Nat. Commun.">
        <title>Genetic determinants of endophytism in the Arabidopsis root mycobiome.</title>
        <authorList>
            <person name="Mesny F."/>
            <person name="Miyauchi S."/>
            <person name="Thiergart T."/>
            <person name="Pickel B."/>
            <person name="Atanasova L."/>
            <person name="Karlsson M."/>
            <person name="Huettel B."/>
            <person name="Barry K.W."/>
            <person name="Haridas S."/>
            <person name="Chen C."/>
            <person name="Bauer D."/>
            <person name="Andreopoulos W."/>
            <person name="Pangilinan J."/>
            <person name="LaButti K."/>
            <person name="Riley R."/>
            <person name="Lipzen A."/>
            <person name="Clum A."/>
            <person name="Drula E."/>
            <person name="Henrissat B."/>
            <person name="Kohler A."/>
            <person name="Grigoriev I.V."/>
            <person name="Martin F.M."/>
            <person name="Hacquard S."/>
        </authorList>
    </citation>
    <scope>NUCLEOTIDE SEQUENCE [LARGE SCALE GENOMIC DNA]</scope>
    <source>
        <strain evidence="1 2">MPI-SDFR-AT-0079</strain>
    </source>
</reference>